<comment type="caution">
    <text evidence="5">The sequence shown here is derived from an EMBL/GenBank/DDBJ whole genome shotgun (WGS) entry which is preliminary data.</text>
</comment>
<evidence type="ECO:0000313" key="5">
    <source>
        <dbReference type="EMBL" id="KJE77160.1"/>
    </source>
</evidence>
<dbReference type="PROSITE" id="PS50991">
    <property type="entry name" value="PYR_CT"/>
    <property type="match status" value="1"/>
</dbReference>
<dbReference type="SUPFAM" id="SSF51569">
    <property type="entry name" value="Aldolase"/>
    <property type="match status" value="1"/>
</dbReference>
<comment type="similarity">
    <text evidence="1">Belongs to the HMG-CoA lyase family.</text>
</comment>
<dbReference type="InterPro" id="IPR013785">
    <property type="entry name" value="Aldolase_TIM"/>
</dbReference>
<dbReference type="AlphaFoldDB" id="A0A0D8FV52"/>
<dbReference type="OrthoDB" id="9784013at2"/>
<organism evidence="5 6">
    <name type="scientific">Ferrimicrobium acidiphilum DSM 19497</name>
    <dbReference type="NCBI Taxonomy" id="1121877"/>
    <lineage>
        <taxon>Bacteria</taxon>
        <taxon>Bacillati</taxon>
        <taxon>Actinomycetota</taxon>
        <taxon>Acidimicrobiia</taxon>
        <taxon>Acidimicrobiales</taxon>
        <taxon>Acidimicrobiaceae</taxon>
        <taxon>Ferrimicrobium</taxon>
    </lineage>
</organism>
<dbReference type="PANTHER" id="PTHR42738">
    <property type="entry name" value="HYDROXYMETHYLGLUTARYL-COA LYASE"/>
    <property type="match status" value="1"/>
</dbReference>
<dbReference type="Gene3D" id="3.20.20.70">
    <property type="entry name" value="Aldolase class I"/>
    <property type="match status" value="1"/>
</dbReference>
<evidence type="ECO:0000313" key="6">
    <source>
        <dbReference type="Proteomes" id="UP000032336"/>
    </source>
</evidence>
<accession>A0A0D8FV52</accession>
<evidence type="ECO:0000256" key="3">
    <source>
        <dbReference type="ARBA" id="ARBA00023239"/>
    </source>
</evidence>
<dbReference type="InterPro" id="IPR000891">
    <property type="entry name" value="PYR_CT"/>
</dbReference>
<keyword evidence="3 5" id="KW-0456">Lyase</keyword>
<evidence type="ECO:0000256" key="2">
    <source>
        <dbReference type="ARBA" id="ARBA00022723"/>
    </source>
</evidence>
<dbReference type="EMBL" id="JXUW01000007">
    <property type="protein sequence ID" value="KJE77160.1"/>
    <property type="molecule type" value="Genomic_DNA"/>
</dbReference>
<evidence type="ECO:0000259" key="4">
    <source>
        <dbReference type="PROSITE" id="PS50991"/>
    </source>
</evidence>
<proteinExistence type="inferred from homology"/>
<keyword evidence="6" id="KW-1185">Reference proteome</keyword>
<dbReference type="GO" id="GO:0046872">
    <property type="term" value="F:metal ion binding"/>
    <property type="evidence" value="ECO:0007669"/>
    <property type="project" value="UniProtKB-KW"/>
</dbReference>
<sequence length="294" mass="31372">MTEALVITDVTPRDGLQDATGFVPIEDKVALVEGLVSSGFTHIEVTSFMHPLRIPMLPDGDLLVPRVAQLSQYLVALAPNIRGVERAVAAGVPAVMLVASASESHNQANLNRSRTETIAILAEAAHYAHSQGLRVHGAISTAFECPFEGSVPVAQVAEMAEAYQQMGIETLNLADTLGTATPRMVKERIRVVREVTDAAIPLGLHLHDRQGWALANVAMAYEWDVRHFESALGGLGGCPYAPGAAGNIDTERLVAFFEAQGIDTGVDLDGLASLRRQLLSVIAKRLPAPEKEAS</sequence>
<dbReference type="PANTHER" id="PTHR42738:SF7">
    <property type="entry name" value="HYDROXYMETHYLGLUTARYL-COA LYASE"/>
    <property type="match status" value="1"/>
</dbReference>
<evidence type="ECO:0000256" key="1">
    <source>
        <dbReference type="ARBA" id="ARBA00009405"/>
    </source>
</evidence>
<keyword evidence="2" id="KW-0479">Metal-binding</keyword>
<gene>
    <name evidence="5" type="primary">yngG1</name>
    <name evidence="5" type="ORF">FEAC_10900</name>
</gene>
<dbReference type="NCBIfam" id="NF004283">
    <property type="entry name" value="PRK05692.1"/>
    <property type="match status" value="1"/>
</dbReference>
<dbReference type="PATRIC" id="fig|1121877.4.peg.1193"/>
<dbReference type="RefSeq" id="WP_035388867.1">
    <property type="nucleotide sequence ID" value="NZ_JQKF01000007.1"/>
</dbReference>
<dbReference type="eggNOG" id="COG0119">
    <property type="taxonomic scope" value="Bacteria"/>
</dbReference>
<dbReference type="GO" id="GO:0006552">
    <property type="term" value="P:L-leucine catabolic process"/>
    <property type="evidence" value="ECO:0007669"/>
    <property type="project" value="TreeGrafter"/>
</dbReference>
<reference evidence="5 6" key="1">
    <citation type="submission" date="2015-01" db="EMBL/GenBank/DDBJ databases">
        <title>Draft genome of the acidophilic iron oxidizer Ferrimicrobium acidiphilum strain T23.</title>
        <authorList>
            <person name="Poehlein A."/>
            <person name="Eisen S."/>
            <person name="Schloemann M."/>
            <person name="Johnson B.D."/>
            <person name="Daniel R."/>
            <person name="Muehling M."/>
        </authorList>
    </citation>
    <scope>NUCLEOTIDE SEQUENCE [LARGE SCALE GENOMIC DNA]</scope>
    <source>
        <strain evidence="5 6">T23</strain>
    </source>
</reference>
<dbReference type="InterPro" id="IPR043594">
    <property type="entry name" value="HMGL"/>
</dbReference>
<dbReference type="GO" id="GO:0046951">
    <property type="term" value="P:ketone body biosynthetic process"/>
    <property type="evidence" value="ECO:0007669"/>
    <property type="project" value="TreeGrafter"/>
</dbReference>
<dbReference type="Proteomes" id="UP000032336">
    <property type="component" value="Unassembled WGS sequence"/>
</dbReference>
<name>A0A0D8FV52_9ACTN</name>
<feature type="domain" description="Pyruvate carboxyltransferase" evidence="4">
    <location>
        <begin position="5"/>
        <end position="272"/>
    </location>
</feature>
<dbReference type="Pfam" id="PF00682">
    <property type="entry name" value="HMGL-like"/>
    <property type="match status" value="1"/>
</dbReference>
<protein>
    <submittedName>
        <fullName evidence="5">Hydroxymethylglutaryl-CoA lyase YngG</fullName>
        <ecNumber evidence="5">4.1.3.4</ecNumber>
    </submittedName>
</protein>
<dbReference type="GeneID" id="78372332"/>
<dbReference type="CDD" id="cd07938">
    <property type="entry name" value="DRE_TIM_HMGL"/>
    <property type="match status" value="1"/>
</dbReference>
<dbReference type="GO" id="GO:0004419">
    <property type="term" value="F:hydroxymethylglutaryl-CoA lyase activity"/>
    <property type="evidence" value="ECO:0007669"/>
    <property type="project" value="UniProtKB-EC"/>
</dbReference>
<dbReference type="STRING" id="1121877.FEAC_10900"/>
<dbReference type="EC" id="4.1.3.4" evidence="5"/>